<evidence type="ECO:0000256" key="9">
    <source>
        <dbReference type="ARBA" id="ARBA00023043"/>
    </source>
</evidence>
<dbReference type="GO" id="GO:0005634">
    <property type="term" value="C:nucleus"/>
    <property type="evidence" value="ECO:0007669"/>
    <property type="project" value="UniProtKB-SubCell"/>
</dbReference>
<comment type="subcellular location">
    <subcellularLocation>
        <location evidence="1">Nucleus</location>
    </subcellularLocation>
</comment>
<evidence type="ECO:0000256" key="10">
    <source>
        <dbReference type="ARBA" id="ARBA00023054"/>
    </source>
</evidence>
<keyword evidence="7" id="KW-0805">Transcription regulation</keyword>
<evidence type="ECO:0000256" key="16">
    <source>
        <dbReference type="SAM" id="MobiDB-lite"/>
    </source>
</evidence>
<keyword evidence="10" id="KW-0175">Coiled coil</keyword>
<evidence type="ECO:0000313" key="18">
    <source>
        <dbReference type="EMBL" id="KAF9686174.1"/>
    </source>
</evidence>
<dbReference type="Pfam" id="PF01833">
    <property type="entry name" value="TIG"/>
    <property type="match status" value="1"/>
</dbReference>
<feature type="repeat" description="ANK" evidence="15">
    <location>
        <begin position="702"/>
        <end position="734"/>
    </location>
</feature>
<dbReference type="AlphaFoldDB" id="A0A835TEN9"/>
<dbReference type="Gene3D" id="2.60.40.10">
    <property type="entry name" value="Immunoglobulins"/>
    <property type="match status" value="1"/>
</dbReference>
<dbReference type="PROSITE" id="PS50088">
    <property type="entry name" value="ANK_REPEAT"/>
    <property type="match status" value="1"/>
</dbReference>
<feature type="domain" description="CG-1" evidence="17">
    <location>
        <begin position="8"/>
        <end position="134"/>
    </location>
</feature>
<dbReference type="InterPro" id="IPR014756">
    <property type="entry name" value="Ig_E-set"/>
</dbReference>
<dbReference type="GO" id="GO:0003690">
    <property type="term" value="F:double-stranded DNA binding"/>
    <property type="evidence" value="ECO:0007669"/>
    <property type="project" value="TreeGrafter"/>
</dbReference>
<evidence type="ECO:0000256" key="7">
    <source>
        <dbReference type="ARBA" id="ARBA00023015"/>
    </source>
</evidence>
<dbReference type="SMART" id="SM00248">
    <property type="entry name" value="ANK"/>
    <property type="match status" value="2"/>
</dbReference>
<evidence type="ECO:0000256" key="15">
    <source>
        <dbReference type="PROSITE-ProRule" id="PRU00023"/>
    </source>
</evidence>
<name>A0A835TEN9_9ROSI</name>
<gene>
    <name evidence="18" type="ORF">SADUNF_Sadunf03G0131100</name>
</gene>
<evidence type="ECO:0000256" key="4">
    <source>
        <dbReference type="ARBA" id="ARBA00022737"/>
    </source>
</evidence>
<reference evidence="18 19" key="1">
    <citation type="submission" date="2020-10" db="EMBL/GenBank/DDBJ databases">
        <title>Plant Genome Project.</title>
        <authorList>
            <person name="Zhang R.-G."/>
        </authorList>
    </citation>
    <scope>NUCLEOTIDE SEQUENCE [LARGE SCALE GENOMIC DNA]</scope>
    <source>
        <strain evidence="18">FAFU-HL-1</strain>
        <tissue evidence="18">Leaf</tissue>
    </source>
</reference>
<evidence type="ECO:0000256" key="5">
    <source>
        <dbReference type="ARBA" id="ARBA00022837"/>
    </source>
</evidence>
<keyword evidence="11" id="KW-0238">DNA-binding</keyword>
<dbReference type="Proteomes" id="UP000657918">
    <property type="component" value="Unassembled WGS sequence"/>
</dbReference>
<dbReference type="CDD" id="cd00102">
    <property type="entry name" value="IPT"/>
    <property type="match status" value="1"/>
</dbReference>
<evidence type="ECO:0000256" key="13">
    <source>
        <dbReference type="ARBA" id="ARBA00023163"/>
    </source>
</evidence>
<evidence type="ECO:0000256" key="3">
    <source>
        <dbReference type="ARBA" id="ARBA00022553"/>
    </source>
</evidence>
<dbReference type="PROSITE" id="PS50297">
    <property type="entry name" value="ANK_REP_REGION"/>
    <property type="match status" value="1"/>
</dbReference>
<comment type="caution">
    <text evidence="18">The sequence shown here is derived from an EMBL/GenBank/DDBJ whole genome shotgun (WGS) entry which is preliminary data.</text>
</comment>
<dbReference type="GO" id="GO:0003712">
    <property type="term" value="F:transcription coregulator activity"/>
    <property type="evidence" value="ECO:0007669"/>
    <property type="project" value="TreeGrafter"/>
</dbReference>
<evidence type="ECO:0000256" key="8">
    <source>
        <dbReference type="ARBA" id="ARBA00023016"/>
    </source>
</evidence>
<proteinExistence type="inferred from homology"/>
<dbReference type="Pfam" id="PF12796">
    <property type="entry name" value="Ank_2"/>
    <property type="match status" value="1"/>
</dbReference>
<evidence type="ECO:0000256" key="11">
    <source>
        <dbReference type="ARBA" id="ARBA00023125"/>
    </source>
</evidence>
<keyword evidence="8" id="KW-0346">Stress response</keyword>
<dbReference type="InterPro" id="IPR002909">
    <property type="entry name" value="IPT_dom"/>
</dbReference>
<sequence length="1032" mass="115569">MLQSGYDINSLFEEAQTRWLKPAEVLFILQNHDKYQFTEEPLQKPTSGSLFLFNKRILRFFRRDGHNWRKKKDGRTVGEAHERLKVGNVETINCYYAHGEQNPYFQRRSYWMLDPAFEHIVLVHYREISEGKPSPGSAAQLSPGFSYSPGGNTSQTQGSTSAISGVYEQHQSLSSPASVEVSSGLDIKDNGVDSTTEFTSFDNIKVTQCLRRLEEQLSLNEDNFKEIGSFGGEEGATSDSKILEYVDHISKEDQSKNLLCGSQCNVDYQSYDGHAGKQPERNNLSPLQDAGLSCPYLSVVGFENSRLEFLSAMIQLLLLSYVVPLLESYPSWKGKEISNIIRGDSGAYQQSYSQYYTGGSKENISWDEVFESYKTSSDIEYQENPKSSLMMETAQEQENSLWMNFTETNFGNSSSSLPQEFEGFKIPTYSSAIETHENNADCYGMLYDQGYLGMPFEADSSLTVAQQQKFSIREISPGWGYATEATKVIIVGSFLCDPSESSWTCMFGDTEVPLQIIQEGVICCEAPPHQPGKVTLCITSGNRESCSEIRDFDYRAKDSSCAHCNLSQSEATKSPEELLLLVRFVQMLLSDFSLQRGDSMETGIHLLRKLKADEDSWGYIIEGLLVGSGTSSITVDWLLQQLLKDKLRQWLSSKSQEQHDHPGCSLSKKEQGIIHMLAGLGFEWALSPILSHGVSINFRDINGWTALHWAARFGREKMVASLLASGASAGAVTDPSSQDPIGKTAASIAASSGHKGLAGYLSEVALTSHLSSLRLKESELSKGSAEVEAERAVDSISKESFAANEDQVSLKDTLAAVRNASQAAARIQSAFRAHSFRRRQEREAFILDEYGISACDIPGLSAMSKLAFRNIQDINSAALSIQKKYRGWKDRKDFLELRQKVVKIQAHVRGYRVRKNYKVICWAVGILDKIVLRWRRKGIGLRGFRNDTESIDEREDDDILKMFRKQKVDGTIDEAVSRVLSMVDSPDARQQYHRMLQRHRQAQAELGTSEAATSTSLDDANEMGYDDLYRFQ</sequence>
<evidence type="ECO:0000313" key="19">
    <source>
        <dbReference type="Proteomes" id="UP000657918"/>
    </source>
</evidence>
<dbReference type="FunFam" id="2.60.40.10:FF:000314">
    <property type="entry name" value="Calmodulin-binding transcription activator 2"/>
    <property type="match status" value="1"/>
</dbReference>
<dbReference type="InterPro" id="IPR036770">
    <property type="entry name" value="Ankyrin_rpt-contain_sf"/>
</dbReference>
<protein>
    <recommendedName>
        <fullName evidence="17">CG-1 domain-containing protein</fullName>
    </recommendedName>
</protein>
<organism evidence="18 19">
    <name type="scientific">Salix dunnii</name>
    <dbReference type="NCBI Taxonomy" id="1413687"/>
    <lineage>
        <taxon>Eukaryota</taxon>
        <taxon>Viridiplantae</taxon>
        <taxon>Streptophyta</taxon>
        <taxon>Embryophyta</taxon>
        <taxon>Tracheophyta</taxon>
        <taxon>Spermatophyta</taxon>
        <taxon>Magnoliopsida</taxon>
        <taxon>eudicotyledons</taxon>
        <taxon>Gunneridae</taxon>
        <taxon>Pentapetalae</taxon>
        <taxon>rosids</taxon>
        <taxon>fabids</taxon>
        <taxon>Malpighiales</taxon>
        <taxon>Salicaceae</taxon>
        <taxon>Saliceae</taxon>
        <taxon>Salix</taxon>
    </lineage>
</organism>
<dbReference type="SUPFAM" id="SSF48403">
    <property type="entry name" value="Ankyrin repeat"/>
    <property type="match status" value="1"/>
</dbReference>
<evidence type="ECO:0000256" key="2">
    <source>
        <dbReference type="ARBA" id="ARBA00008267"/>
    </source>
</evidence>
<keyword evidence="4" id="KW-0677">Repeat</keyword>
<dbReference type="PANTHER" id="PTHR23335">
    <property type="entry name" value="CALMODULIN-BINDING TRANSCRIPTION ACTIVATOR CAMTA"/>
    <property type="match status" value="1"/>
</dbReference>
<dbReference type="EMBL" id="JADGMS010000003">
    <property type="protein sequence ID" value="KAF9686174.1"/>
    <property type="molecule type" value="Genomic_DNA"/>
</dbReference>
<keyword evidence="3" id="KW-0597">Phosphoprotein</keyword>
<evidence type="ECO:0000259" key="17">
    <source>
        <dbReference type="PROSITE" id="PS51437"/>
    </source>
</evidence>
<keyword evidence="13" id="KW-0804">Transcription</keyword>
<dbReference type="GO" id="GO:0005516">
    <property type="term" value="F:calmodulin binding"/>
    <property type="evidence" value="ECO:0007669"/>
    <property type="project" value="UniProtKB-KW"/>
</dbReference>
<keyword evidence="19" id="KW-1185">Reference proteome</keyword>
<dbReference type="GO" id="GO:0009409">
    <property type="term" value="P:response to cold"/>
    <property type="evidence" value="ECO:0007669"/>
    <property type="project" value="UniProtKB-ARBA"/>
</dbReference>
<dbReference type="InterPro" id="IPR005559">
    <property type="entry name" value="CG-1_dom"/>
</dbReference>
<keyword evidence="5" id="KW-0106">Calcium</keyword>
<dbReference type="SUPFAM" id="SSF52540">
    <property type="entry name" value="P-loop containing nucleoside triphosphate hydrolases"/>
    <property type="match status" value="1"/>
</dbReference>
<dbReference type="SMART" id="SM01076">
    <property type="entry name" value="CG-1"/>
    <property type="match status" value="1"/>
</dbReference>
<dbReference type="Gene3D" id="1.25.40.20">
    <property type="entry name" value="Ankyrin repeat-containing domain"/>
    <property type="match status" value="1"/>
</dbReference>
<dbReference type="InterPro" id="IPR027417">
    <property type="entry name" value="P-loop_NTPase"/>
</dbReference>
<dbReference type="Pfam" id="PF03859">
    <property type="entry name" value="CG-1"/>
    <property type="match status" value="1"/>
</dbReference>
<evidence type="ECO:0000256" key="6">
    <source>
        <dbReference type="ARBA" id="ARBA00022860"/>
    </source>
</evidence>
<accession>A0A835TEN9</accession>
<keyword evidence="14" id="KW-0539">Nucleus</keyword>
<comment type="similarity">
    <text evidence="2">Belongs to the CAMTA family.</text>
</comment>
<keyword evidence="9 15" id="KW-0040">ANK repeat</keyword>
<evidence type="ECO:0000256" key="14">
    <source>
        <dbReference type="ARBA" id="ARBA00023242"/>
    </source>
</evidence>
<dbReference type="InterPro" id="IPR013783">
    <property type="entry name" value="Ig-like_fold"/>
</dbReference>
<keyword evidence="12" id="KW-0010">Activator</keyword>
<dbReference type="SUPFAM" id="SSF81296">
    <property type="entry name" value="E set domains"/>
    <property type="match status" value="1"/>
</dbReference>
<dbReference type="InterPro" id="IPR000048">
    <property type="entry name" value="IQ_motif_EF-hand-BS"/>
</dbReference>
<dbReference type="SMART" id="SM00015">
    <property type="entry name" value="IQ"/>
    <property type="match status" value="3"/>
</dbReference>
<dbReference type="FunFam" id="1.20.5.190:FF:000003">
    <property type="entry name" value="Calmodulin-binding transcription activator 2"/>
    <property type="match status" value="1"/>
</dbReference>
<feature type="compositionally biased region" description="Polar residues" evidence="16">
    <location>
        <begin position="137"/>
        <end position="161"/>
    </location>
</feature>
<feature type="region of interest" description="Disordered" evidence="16">
    <location>
        <begin position="132"/>
        <end position="161"/>
    </location>
</feature>
<dbReference type="Pfam" id="PF00612">
    <property type="entry name" value="IQ"/>
    <property type="match status" value="2"/>
</dbReference>
<dbReference type="PROSITE" id="PS50096">
    <property type="entry name" value="IQ"/>
    <property type="match status" value="3"/>
</dbReference>
<keyword evidence="6" id="KW-0112">Calmodulin-binding</keyword>
<dbReference type="OrthoDB" id="407555at2759"/>
<evidence type="ECO:0000256" key="12">
    <source>
        <dbReference type="ARBA" id="ARBA00023159"/>
    </source>
</evidence>
<dbReference type="InterPro" id="IPR002110">
    <property type="entry name" value="Ankyrin_rpt"/>
</dbReference>
<dbReference type="FunFam" id="1.25.40.20:FF:000411">
    <property type="entry name" value="Calmodulin-binding transcription activator 4 isoform A"/>
    <property type="match status" value="1"/>
</dbReference>
<dbReference type="Gene3D" id="1.20.5.190">
    <property type="match status" value="1"/>
</dbReference>
<dbReference type="GO" id="GO:0006357">
    <property type="term" value="P:regulation of transcription by RNA polymerase II"/>
    <property type="evidence" value="ECO:0007669"/>
    <property type="project" value="TreeGrafter"/>
</dbReference>
<dbReference type="PROSITE" id="PS51437">
    <property type="entry name" value="CG_1"/>
    <property type="match status" value="1"/>
</dbReference>
<dbReference type="PANTHER" id="PTHR23335:SF1">
    <property type="entry name" value="CALMODULIN-BINDING TRANSCRIPTION ACTIVATOR, ISOFORM F"/>
    <property type="match status" value="1"/>
</dbReference>
<evidence type="ECO:0000256" key="1">
    <source>
        <dbReference type="ARBA" id="ARBA00004123"/>
    </source>
</evidence>